<name>A0ABV7M8P7_9PROT</name>
<comment type="caution">
    <text evidence="11">The sequence shown here is derived from an EMBL/GenBank/DDBJ whole genome shotgun (WGS) entry which is preliminary data.</text>
</comment>
<accession>A0ABV7M8P7</accession>
<evidence type="ECO:0000256" key="1">
    <source>
        <dbReference type="ARBA" id="ARBA00004651"/>
    </source>
</evidence>
<feature type="transmembrane region" description="Helical" evidence="7">
    <location>
        <begin position="118"/>
        <end position="136"/>
    </location>
</feature>
<feature type="region of interest" description="Disordered" evidence="8">
    <location>
        <begin position="307"/>
        <end position="327"/>
    </location>
</feature>
<dbReference type="Pfam" id="PF21082">
    <property type="entry name" value="MS_channel_3rd"/>
    <property type="match status" value="1"/>
</dbReference>
<dbReference type="SUPFAM" id="SSF82689">
    <property type="entry name" value="Mechanosensitive channel protein MscS (YggB), C-terminal domain"/>
    <property type="match status" value="1"/>
</dbReference>
<evidence type="ECO:0000313" key="11">
    <source>
        <dbReference type="EMBL" id="MFC3301448.1"/>
    </source>
</evidence>
<evidence type="ECO:0000256" key="8">
    <source>
        <dbReference type="SAM" id="MobiDB-lite"/>
    </source>
</evidence>
<evidence type="ECO:0000256" key="3">
    <source>
        <dbReference type="ARBA" id="ARBA00022475"/>
    </source>
</evidence>
<dbReference type="InterPro" id="IPR010920">
    <property type="entry name" value="LSM_dom_sf"/>
</dbReference>
<organism evidence="11 12">
    <name type="scientific">Parvularcula lutaonensis</name>
    <dbReference type="NCBI Taxonomy" id="491923"/>
    <lineage>
        <taxon>Bacteria</taxon>
        <taxon>Pseudomonadati</taxon>
        <taxon>Pseudomonadota</taxon>
        <taxon>Alphaproteobacteria</taxon>
        <taxon>Parvularculales</taxon>
        <taxon>Parvularculaceae</taxon>
        <taxon>Parvularcula</taxon>
    </lineage>
</organism>
<gene>
    <name evidence="11" type="ORF">ACFONP_01715</name>
</gene>
<comment type="function">
    <text evidence="7">Mechanosensitive channel that participates in the regulation of osmotic pressure changes within the cell, opening in response to stretch forces in the membrane lipid bilayer, without the need for other proteins. Contributes to normal resistance to hypoosmotic shock. Forms an ion channel of 1.0 nanosiemens conductance with a slight preference for anions.</text>
</comment>
<sequence>MQDQQNANPENPGASPSADAIKPEEVTSISDLPEYLADRFADYWDSALALTPKLIVVAVILLITWMVARGVRLLVGWLSRRADTRPSLRDLFKTLSGVVVWLFGGFAALTVLFPSINAGSIVAGLGVGGIVIGIAFQDIFKNFMAGVLILARKTMAIGDYIQSESVEGRIEHITLRDTYLRRVDGELVLVPNAHLFENPVRVWTDPDYRRYDIVVGVGYDEDVAQCREVIQKAMDGLDFGSSKKPQVFAAEFGASSINFNVRWWAEPEPLDMHKSRDQVVQAIKEALDDAGIEIPFPYRTLTFKEPLPIRGQSANDDDGESHGMAAE</sequence>
<evidence type="ECO:0000256" key="5">
    <source>
        <dbReference type="ARBA" id="ARBA00022989"/>
    </source>
</evidence>
<dbReference type="PANTHER" id="PTHR30221">
    <property type="entry name" value="SMALL-CONDUCTANCE MECHANOSENSITIVE CHANNEL"/>
    <property type="match status" value="1"/>
</dbReference>
<dbReference type="InterPro" id="IPR023408">
    <property type="entry name" value="MscS_beta-dom_sf"/>
</dbReference>
<reference evidence="12" key="1">
    <citation type="journal article" date="2019" name="Int. J. Syst. Evol. Microbiol.">
        <title>The Global Catalogue of Microorganisms (GCM) 10K type strain sequencing project: providing services to taxonomists for standard genome sequencing and annotation.</title>
        <authorList>
            <consortium name="The Broad Institute Genomics Platform"/>
            <consortium name="The Broad Institute Genome Sequencing Center for Infectious Disease"/>
            <person name="Wu L."/>
            <person name="Ma J."/>
        </authorList>
    </citation>
    <scope>NUCLEOTIDE SEQUENCE [LARGE SCALE GENOMIC DNA]</scope>
    <source>
        <strain evidence="12">KCTC 22245</strain>
    </source>
</reference>
<keyword evidence="7" id="KW-0997">Cell inner membrane</keyword>
<evidence type="ECO:0000256" key="2">
    <source>
        <dbReference type="ARBA" id="ARBA00008017"/>
    </source>
</evidence>
<protein>
    <recommendedName>
        <fullName evidence="7">Small-conductance mechanosensitive channel</fullName>
    </recommendedName>
</protein>
<evidence type="ECO:0000259" key="9">
    <source>
        <dbReference type="Pfam" id="PF00924"/>
    </source>
</evidence>
<dbReference type="SUPFAM" id="SSF82861">
    <property type="entry name" value="Mechanosensitive channel protein MscS (YggB), transmembrane region"/>
    <property type="match status" value="1"/>
</dbReference>
<feature type="transmembrane region" description="Helical" evidence="7">
    <location>
        <begin position="91"/>
        <end position="112"/>
    </location>
</feature>
<dbReference type="InterPro" id="IPR008910">
    <property type="entry name" value="MSC_TM_helix"/>
</dbReference>
<keyword evidence="5 7" id="KW-1133">Transmembrane helix</keyword>
<dbReference type="InterPro" id="IPR006685">
    <property type="entry name" value="MscS_channel_2nd"/>
</dbReference>
<evidence type="ECO:0000259" key="10">
    <source>
        <dbReference type="Pfam" id="PF21082"/>
    </source>
</evidence>
<dbReference type="PANTHER" id="PTHR30221:SF1">
    <property type="entry name" value="SMALL-CONDUCTANCE MECHANOSENSITIVE CHANNEL"/>
    <property type="match status" value="1"/>
</dbReference>
<keyword evidence="6 7" id="KW-0472">Membrane</keyword>
<dbReference type="InterPro" id="IPR011014">
    <property type="entry name" value="MscS_channel_TM-2"/>
</dbReference>
<dbReference type="Gene3D" id="3.30.70.100">
    <property type="match status" value="1"/>
</dbReference>
<dbReference type="RefSeq" id="WP_189572459.1">
    <property type="nucleotide sequence ID" value="NZ_BMXU01000001.1"/>
</dbReference>
<evidence type="ECO:0000256" key="7">
    <source>
        <dbReference type="RuleBase" id="RU369025"/>
    </source>
</evidence>
<dbReference type="Pfam" id="PF00924">
    <property type="entry name" value="MS_channel_2nd"/>
    <property type="match status" value="1"/>
</dbReference>
<keyword evidence="3" id="KW-1003">Cell membrane</keyword>
<dbReference type="InterPro" id="IPR011066">
    <property type="entry name" value="MscS_channel_C_sf"/>
</dbReference>
<feature type="transmembrane region" description="Helical" evidence="7">
    <location>
        <begin position="54"/>
        <end position="79"/>
    </location>
</feature>
<dbReference type="InterPro" id="IPR045275">
    <property type="entry name" value="MscS_archaea/bacteria_type"/>
</dbReference>
<feature type="region of interest" description="Disordered" evidence="8">
    <location>
        <begin position="1"/>
        <end position="20"/>
    </location>
</feature>
<comment type="subcellular location">
    <subcellularLocation>
        <location evidence="7">Cell inner membrane</location>
        <topology evidence="7">Multi-pass membrane protein</topology>
    </subcellularLocation>
    <subcellularLocation>
        <location evidence="1">Cell membrane</location>
        <topology evidence="1">Multi-pass membrane protein</topology>
    </subcellularLocation>
</comment>
<dbReference type="EMBL" id="JBHRVA010000002">
    <property type="protein sequence ID" value="MFC3301448.1"/>
    <property type="molecule type" value="Genomic_DNA"/>
</dbReference>
<evidence type="ECO:0000256" key="6">
    <source>
        <dbReference type="ARBA" id="ARBA00023136"/>
    </source>
</evidence>
<keyword evidence="7" id="KW-0813">Transport</keyword>
<dbReference type="SUPFAM" id="SSF50182">
    <property type="entry name" value="Sm-like ribonucleoproteins"/>
    <property type="match status" value="1"/>
</dbReference>
<feature type="domain" description="Mechanosensitive ion channel MscS C-terminal" evidence="10">
    <location>
        <begin position="213"/>
        <end position="294"/>
    </location>
</feature>
<dbReference type="Pfam" id="PF05552">
    <property type="entry name" value="MS_channel_1st_1"/>
    <property type="match status" value="1"/>
</dbReference>
<dbReference type="Proteomes" id="UP001595607">
    <property type="component" value="Unassembled WGS sequence"/>
</dbReference>
<evidence type="ECO:0000313" key="12">
    <source>
        <dbReference type="Proteomes" id="UP001595607"/>
    </source>
</evidence>
<evidence type="ECO:0000256" key="4">
    <source>
        <dbReference type="ARBA" id="ARBA00022692"/>
    </source>
</evidence>
<keyword evidence="7" id="KW-0406">Ion transport</keyword>
<dbReference type="Gene3D" id="2.30.30.60">
    <property type="match status" value="1"/>
</dbReference>
<dbReference type="InterPro" id="IPR049278">
    <property type="entry name" value="MS_channel_C"/>
</dbReference>
<keyword evidence="7" id="KW-0407">Ion channel</keyword>
<keyword evidence="12" id="KW-1185">Reference proteome</keyword>
<feature type="domain" description="Mechanosensitive ion channel MscS" evidence="9">
    <location>
        <begin position="138"/>
        <end position="200"/>
    </location>
</feature>
<keyword evidence="4 7" id="KW-0812">Transmembrane</keyword>
<comment type="subunit">
    <text evidence="7">Homoheptamer.</text>
</comment>
<dbReference type="Gene3D" id="1.10.287.1260">
    <property type="match status" value="1"/>
</dbReference>
<comment type="similarity">
    <text evidence="2 7">Belongs to the MscS (TC 1.A.23) family.</text>
</comment>
<proteinExistence type="inferred from homology"/>
<comment type="caution">
    <text evidence="7">Lacks conserved residue(s) required for the propagation of feature annotation.</text>
</comment>